<dbReference type="RefSeq" id="WP_375520763.1">
    <property type="nucleotide sequence ID" value="NZ_JBHIRY010000013.1"/>
</dbReference>
<proteinExistence type="predicted"/>
<keyword evidence="1" id="KW-0732">Signal</keyword>
<sequence>MKKSALIVWGITLGLSLGAVMLPVQPAKATEAAAPKQTLELGNAVYYYKDSTMSVQMYGSNDNLVQAWKKGNFLTIDYAKGKVVKKYSIIPEDSAAAQKQNEAALGYLQSILPQMKPYLQTFQRLSEQVPLK</sequence>
<feature type="signal peptide" evidence="1">
    <location>
        <begin position="1"/>
        <end position="29"/>
    </location>
</feature>
<name>A0ABV5C2X0_9BACL</name>
<keyword evidence="3" id="KW-1185">Reference proteome</keyword>
<dbReference type="Proteomes" id="UP001580430">
    <property type="component" value="Unassembled WGS sequence"/>
</dbReference>
<comment type="caution">
    <text evidence="2">The sequence shown here is derived from an EMBL/GenBank/DDBJ whole genome shotgun (WGS) entry which is preliminary data.</text>
</comment>
<reference evidence="2 3" key="1">
    <citation type="submission" date="2024-09" db="EMBL/GenBank/DDBJ databases">
        <title>Paenibacillus zeirhizospherea sp. nov., isolated from surface of the maize (Zea mays) roots in a horticulture field, Hungary.</title>
        <authorList>
            <person name="Marton D."/>
            <person name="Farkas M."/>
            <person name="Bedics A."/>
            <person name="Toth E."/>
            <person name="Tancsics A."/>
            <person name="Boka K."/>
            <person name="Marati G."/>
            <person name="Kriszt B."/>
            <person name="Cserhati M."/>
        </authorList>
    </citation>
    <scope>NUCLEOTIDE SEQUENCE [LARGE SCALE GENOMIC DNA]</scope>
    <source>
        <strain evidence="2 3">JCM 18446</strain>
    </source>
</reference>
<gene>
    <name evidence="2" type="ORF">ACE5LO_14595</name>
</gene>
<protein>
    <submittedName>
        <fullName evidence="2">Uncharacterized protein</fullName>
    </submittedName>
</protein>
<accession>A0ABV5C2X0</accession>
<feature type="chain" id="PRO_5045415448" evidence="1">
    <location>
        <begin position="30"/>
        <end position="132"/>
    </location>
</feature>
<evidence type="ECO:0000313" key="2">
    <source>
        <dbReference type="EMBL" id="MFB5761623.1"/>
    </source>
</evidence>
<organism evidence="2 3">
    <name type="scientific">Paenibacillus medicaginis</name>
    <dbReference type="NCBI Taxonomy" id="1470560"/>
    <lineage>
        <taxon>Bacteria</taxon>
        <taxon>Bacillati</taxon>
        <taxon>Bacillota</taxon>
        <taxon>Bacilli</taxon>
        <taxon>Bacillales</taxon>
        <taxon>Paenibacillaceae</taxon>
        <taxon>Paenibacillus</taxon>
    </lineage>
</organism>
<evidence type="ECO:0000256" key="1">
    <source>
        <dbReference type="SAM" id="SignalP"/>
    </source>
</evidence>
<dbReference type="EMBL" id="JBHIRY010000013">
    <property type="protein sequence ID" value="MFB5761623.1"/>
    <property type="molecule type" value="Genomic_DNA"/>
</dbReference>
<evidence type="ECO:0000313" key="3">
    <source>
        <dbReference type="Proteomes" id="UP001580430"/>
    </source>
</evidence>